<dbReference type="RefSeq" id="XP_012940252.1">
    <property type="nucleotide sequence ID" value="XM_013084798.2"/>
</dbReference>
<gene>
    <name evidence="7" type="primary">LOC101855429</name>
</gene>
<name>A0ABM1A3T2_APLCA</name>
<dbReference type="GeneID" id="101855429"/>
<dbReference type="InterPro" id="IPR036589">
    <property type="entry name" value="HCY_dom_sf"/>
</dbReference>
<evidence type="ECO:0000313" key="6">
    <source>
        <dbReference type="Proteomes" id="UP000694888"/>
    </source>
</evidence>
<dbReference type="InterPro" id="IPR003726">
    <property type="entry name" value="HCY_dom"/>
</dbReference>
<dbReference type="Pfam" id="PF02574">
    <property type="entry name" value="S-methyl_trans"/>
    <property type="match status" value="1"/>
</dbReference>
<evidence type="ECO:0000313" key="7">
    <source>
        <dbReference type="RefSeq" id="XP_012940252.1"/>
    </source>
</evidence>
<organism evidence="6 7">
    <name type="scientific">Aplysia californica</name>
    <name type="common">California sea hare</name>
    <dbReference type="NCBI Taxonomy" id="6500"/>
    <lineage>
        <taxon>Eukaryota</taxon>
        <taxon>Metazoa</taxon>
        <taxon>Spiralia</taxon>
        <taxon>Lophotrochozoa</taxon>
        <taxon>Mollusca</taxon>
        <taxon>Gastropoda</taxon>
        <taxon>Heterobranchia</taxon>
        <taxon>Euthyneura</taxon>
        <taxon>Tectipleura</taxon>
        <taxon>Aplysiida</taxon>
        <taxon>Aplysioidea</taxon>
        <taxon>Aplysiidae</taxon>
        <taxon>Aplysia</taxon>
    </lineage>
</organism>
<feature type="binding site" evidence="4">
    <location>
        <position position="295"/>
    </location>
    <ligand>
        <name>Zn(2+)</name>
        <dbReference type="ChEBI" id="CHEBI:29105"/>
    </ligand>
</feature>
<protein>
    <submittedName>
        <fullName evidence="7">Betaine--homocysteine S-methyltransferase 1</fullName>
    </submittedName>
</protein>
<accession>A0ABM1A3T2</accession>
<evidence type="ECO:0000256" key="4">
    <source>
        <dbReference type="PROSITE-ProRule" id="PRU00333"/>
    </source>
</evidence>
<keyword evidence="6" id="KW-1185">Reference proteome</keyword>
<proteinExistence type="predicted"/>
<comment type="pathway">
    <text evidence="3">Amino-acid biosynthesis; L-methionine biosynthesis via de novo pathway.</text>
</comment>
<evidence type="ECO:0000256" key="3">
    <source>
        <dbReference type="ARBA" id="ARBA00034478"/>
    </source>
</evidence>
<dbReference type="Proteomes" id="UP000694888">
    <property type="component" value="Unplaced"/>
</dbReference>
<evidence type="ECO:0000256" key="2">
    <source>
        <dbReference type="ARBA" id="ARBA00022679"/>
    </source>
</evidence>
<keyword evidence="4" id="KW-0479">Metal-binding</keyword>
<sequence length="352" mass="38772">MATVKGLRERLRDGETVVCAEGYMWELERRGFVTCGDFTPEVVLDYPERVKSLYEEFAWAGSDVVEAYTYYGHREKLKAIGREGDLESLNLKALKMAREVADANGCLMAGNICNTTVFDLADPGTVEMARGMFKEQIEWALKAGADYIIAETFSALTEAKTALEAIQQYGNGLPAVITMATYAYDVTLEGVPLPEALRQLELMGADVVGLNCGRGPETMLPLLREVKQVCKGPVAALPVPVRTTSAEKSMYSARDPRDGRLVFPEDVACRQCSRSDIRQFAQEARRLGVKYIGLCCGATPALLREVAQVYGKKARLSKYAPDTSRSFYLKAGASESGLTMRAFMFGEKDAWP</sequence>
<feature type="binding site" evidence="4">
    <location>
        <position position="212"/>
    </location>
    <ligand>
        <name>Zn(2+)</name>
        <dbReference type="ChEBI" id="CHEBI:29105"/>
    </ligand>
</feature>
<evidence type="ECO:0000256" key="1">
    <source>
        <dbReference type="ARBA" id="ARBA00022603"/>
    </source>
</evidence>
<dbReference type="PANTHER" id="PTHR11103:SF18">
    <property type="entry name" value="SLR1189 PROTEIN"/>
    <property type="match status" value="1"/>
</dbReference>
<dbReference type="InterPro" id="IPR017226">
    <property type="entry name" value="BHMT-like"/>
</dbReference>
<feature type="domain" description="Hcy-binding" evidence="5">
    <location>
        <begin position="5"/>
        <end position="310"/>
    </location>
</feature>
<dbReference type="PROSITE" id="PS50970">
    <property type="entry name" value="HCY"/>
    <property type="match status" value="1"/>
</dbReference>
<dbReference type="Gene3D" id="3.20.20.330">
    <property type="entry name" value="Homocysteine-binding-like domain"/>
    <property type="match status" value="1"/>
</dbReference>
<dbReference type="SUPFAM" id="SSF82282">
    <property type="entry name" value="Homocysteine S-methyltransferase"/>
    <property type="match status" value="1"/>
</dbReference>
<dbReference type="PIRSF" id="PIRSF037505">
    <property type="entry name" value="Betaine_HMT"/>
    <property type="match status" value="1"/>
</dbReference>
<keyword evidence="4" id="KW-0862">Zinc</keyword>
<keyword evidence="1 4" id="KW-0489">Methyltransferase</keyword>
<evidence type="ECO:0000259" key="5">
    <source>
        <dbReference type="PROSITE" id="PS50970"/>
    </source>
</evidence>
<comment type="cofactor">
    <cofactor evidence="4">
        <name>Zn(2+)</name>
        <dbReference type="ChEBI" id="CHEBI:29105"/>
    </cofactor>
</comment>
<reference evidence="7" key="1">
    <citation type="submission" date="2025-08" db="UniProtKB">
        <authorList>
            <consortium name="RefSeq"/>
        </authorList>
    </citation>
    <scope>IDENTIFICATION</scope>
</reference>
<keyword evidence="2 4" id="KW-0808">Transferase</keyword>
<dbReference type="PANTHER" id="PTHR11103">
    <property type="entry name" value="SLR1189 PROTEIN"/>
    <property type="match status" value="1"/>
</dbReference>
<feature type="binding site" evidence="4">
    <location>
        <position position="296"/>
    </location>
    <ligand>
        <name>Zn(2+)</name>
        <dbReference type="ChEBI" id="CHEBI:29105"/>
    </ligand>
</feature>